<keyword evidence="2" id="KW-1185">Reference proteome</keyword>
<dbReference type="RefSeq" id="WP_134247323.1">
    <property type="nucleotide sequence ID" value="NZ_SNQI01000002.1"/>
</dbReference>
<gene>
    <name evidence="1" type="ORF">E2488_05360</name>
</gene>
<dbReference type="EMBL" id="SNQI01000002">
    <property type="protein sequence ID" value="TEW74953.1"/>
    <property type="molecule type" value="Genomic_DNA"/>
</dbReference>
<sequence>MELLTGILLGAIASYWGFSFFNRKKGVHQVEKQSVVLIEKIKSVCKLISVEGDFAEIYHFEDSKNRFLNLFTSRKKAVLLINAKAHIGFDLSQIKLDANNETKEIILTHFPEPKILSVETDVKYYDKRDGIFNKFEAADLTELQKEAKSFIVAKIPETGLLTSAKKEALDTILMIEKMLETSGWKLNYSQLVLPNGELKEIAK</sequence>
<dbReference type="Pfam" id="PF14014">
    <property type="entry name" value="DUF4230"/>
    <property type="match status" value="1"/>
</dbReference>
<evidence type="ECO:0000313" key="2">
    <source>
        <dbReference type="Proteomes" id="UP000298517"/>
    </source>
</evidence>
<name>A0A4Y8ATZ3_9FLAO</name>
<organism evidence="1 2">
    <name type="scientific">Gramella jeungdoensis</name>
    <dbReference type="NCBI Taxonomy" id="708091"/>
    <lineage>
        <taxon>Bacteria</taxon>
        <taxon>Pseudomonadati</taxon>
        <taxon>Bacteroidota</taxon>
        <taxon>Flavobacteriia</taxon>
        <taxon>Flavobacteriales</taxon>
        <taxon>Flavobacteriaceae</taxon>
        <taxon>Christiangramia</taxon>
    </lineage>
</organism>
<comment type="caution">
    <text evidence="1">The sequence shown here is derived from an EMBL/GenBank/DDBJ whole genome shotgun (WGS) entry which is preliminary data.</text>
</comment>
<protein>
    <submittedName>
        <fullName evidence="1">DUF4230 domain-containing protein</fullName>
    </submittedName>
</protein>
<accession>A0A4Y8ATZ3</accession>
<reference evidence="1 2" key="1">
    <citation type="journal article" date="2011" name="J. Microbiol.">
        <title>Gramella jeungdoensis sp. nov., isolated from a solar saltern in Korea.</title>
        <authorList>
            <person name="Joung Y."/>
            <person name="Kim H."/>
            <person name="Jang T."/>
            <person name="Ahn T.S."/>
            <person name="Joh K."/>
        </authorList>
    </citation>
    <scope>NUCLEOTIDE SEQUENCE [LARGE SCALE GENOMIC DNA]</scope>
    <source>
        <strain evidence="1 2">KCTC 23123</strain>
    </source>
</reference>
<dbReference type="AlphaFoldDB" id="A0A4Y8ATZ3"/>
<dbReference type="OrthoDB" id="669131at2"/>
<dbReference type="InterPro" id="IPR025324">
    <property type="entry name" value="DUF4230"/>
</dbReference>
<evidence type="ECO:0000313" key="1">
    <source>
        <dbReference type="EMBL" id="TEW74953.1"/>
    </source>
</evidence>
<proteinExistence type="predicted"/>
<dbReference type="Proteomes" id="UP000298517">
    <property type="component" value="Unassembled WGS sequence"/>
</dbReference>